<organism evidence="2">
    <name type="scientific">Halomonas sp. RT37</name>
    <dbReference type="NCBI Taxonomy" id="2950872"/>
    <lineage>
        <taxon>Bacteria</taxon>
        <taxon>Pseudomonadati</taxon>
        <taxon>Pseudomonadota</taxon>
        <taxon>Gammaproteobacteria</taxon>
        <taxon>Oceanospirillales</taxon>
        <taxon>Halomonadaceae</taxon>
        <taxon>Halomonas</taxon>
    </lineage>
</organism>
<sequence length="233" mass="25362">MSDARLSSPAALRNREPIHAVLRQCLGRHARVLELASGSGEHGLYMTQCQPGWRWQPSDVSEAALASIAAWRALAAAEDRQGAAEGDRQGESEAQRAGSSGREPEQATQGGGNLLAPVRRDVLEPWPDDTFDALVAINLIHISPWEVTPALMAKAQAHLEPGGVLLLYGPYRRGGEHTAPSNAAFDADLRRRDPRWGVRDLEQVTEVAAEHGLSREAVHELPANNLALVFRRQ</sequence>
<dbReference type="AlphaFoldDB" id="A0AAU7KMJ5"/>
<gene>
    <name evidence="2" type="ORF">NFG58_09250</name>
</gene>
<dbReference type="SUPFAM" id="SSF53335">
    <property type="entry name" value="S-adenosyl-L-methionine-dependent methyltransferases"/>
    <property type="match status" value="1"/>
</dbReference>
<proteinExistence type="predicted"/>
<dbReference type="Pfam" id="PF06080">
    <property type="entry name" value="DUF938"/>
    <property type="match status" value="2"/>
</dbReference>
<dbReference type="PANTHER" id="PTHR20974">
    <property type="entry name" value="UPF0585 PROTEIN CG18661"/>
    <property type="match status" value="1"/>
</dbReference>
<dbReference type="EMBL" id="CP098827">
    <property type="protein sequence ID" value="XBO72861.1"/>
    <property type="molecule type" value="Genomic_DNA"/>
</dbReference>
<evidence type="ECO:0000256" key="1">
    <source>
        <dbReference type="SAM" id="MobiDB-lite"/>
    </source>
</evidence>
<keyword evidence="2" id="KW-0489">Methyltransferase</keyword>
<dbReference type="InterPro" id="IPR010342">
    <property type="entry name" value="DUF938"/>
</dbReference>
<accession>A0AAU7KMJ5</accession>
<dbReference type="RefSeq" id="WP_348828035.1">
    <property type="nucleotide sequence ID" value="NZ_CP098827.1"/>
</dbReference>
<dbReference type="GO" id="GO:0032259">
    <property type="term" value="P:methylation"/>
    <property type="evidence" value="ECO:0007669"/>
    <property type="project" value="UniProtKB-KW"/>
</dbReference>
<reference evidence="2" key="1">
    <citation type="submission" date="2022-06" db="EMBL/GenBank/DDBJ databases">
        <title>A novel DMS-producing enzyme.</title>
        <authorList>
            <person name="Zhang Y."/>
        </authorList>
    </citation>
    <scope>NUCLEOTIDE SEQUENCE</scope>
    <source>
        <strain evidence="2">RT37</strain>
    </source>
</reference>
<feature type="region of interest" description="Disordered" evidence="1">
    <location>
        <begin position="79"/>
        <end position="116"/>
    </location>
</feature>
<protein>
    <submittedName>
        <fullName evidence="2">Class I SAM-dependent methyltransferase</fullName>
    </submittedName>
</protein>
<evidence type="ECO:0000313" key="2">
    <source>
        <dbReference type="EMBL" id="XBO72861.1"/>
    </source>
</evidence>
<dbReference type="GO" id="GO:0008168">
    <property type="term" value="F:methyltransferase activity"/>
    <property type="evidence" value="ECO:0007669"/>
    <property type="project" value="UniProtKB-KW"/>
</dbReference>
<feature type="compositionally biased region" description="Basic and acidic residues" evidence="1">
    <location>
        <begin position="79"/>
        <end position="94"/>
    </location>
</feature>
<dbReference type="PANTHER" id="PTHR20974:SF0">
    <property type="entry name" value="UPF0585 PROTEIN CG18661"/>
    <property type="match status" value="1"/>
</dbReference>
<dbReference type="Gene3D" id="3.40.50.150">
    <property type="entry name" value="Vaccinia Virus protein VP39"/>
    <property type="match status" value="1"/>
</dbReference>
<dbReference type="InterPro" id="IPR029063">
    <property type="entry name" value="SAM-dependent_MTases_sf"/>
</dbReference>
<keyword evidence="2" id="KW-0808">Transferase</keyword>
<name>A0AAU7KMJ5_9GAMM</name>